<dbReference type="Pfam" id="PF13302">
    <property type="entry name" value="Acetyltransf_3"/>
    <property type="match status" value="1"/>
</dbReference>
<dbReference type="AlphaFoldDB" id="A0A5E4PHJ6"/>
<sequence length="182" mass="20805">MIIGHKIQLRLIKESDLPKLYDAWHDAESRGPYYPLALVPEPVFREEFAKNGFWSSDSQRLLIVDDKDNMLGIIHCAKASTLSDSVELSYFIFDHSARKKGYATEAVKLLVDFIFNQRRLNRIQILIPAGNDASVRVAEKVHFTHEGIARGAFYLNGEDIDLHIYSLLRKEWAAGKSRSKKT</sequence>
<evidence type="ECO:0000259" key="1">
    <source>
        <dbReference type="PROSITE" id="PS51186"/>
    </source>
</evidence>
<dbReference type="InterPro" id="IPR016181">
    <property type="entry name" value="Acyl_CoA_acyltransferase"/>
</dbReference>
<dbReference type="Proteomes" id="UP000324194">
    <property type="component" value="Chromosome 1"/>
</dbReference>
<dbReference type="OrthoDB" id="7852312at2"/>
<dbReference type="GO" id="GO:1990189">
    <property type="term" value="F:protein N-terminal-serine acetyltransferase activity"/>
    <property type="evidence" value="ECO:0007669"/>
    <property type="project" value="TreeGrafter"/>
</dbReference>
<keyword evidence="3" id="KW-1185">Reference proteome</keyword>
<dbReference type="SUPFAM" id="SSF55729">
    <property type="entry name" value="Acyl-CoA N-acyltransferases (Nat)"/>
    <property type="match status" value="1"/>
</dbReference>
<accession>A0A5E4PHJ6</accession>
<name>A0A5E4PHJ6_9COXI</name>
<dbReference type="EMBL" id="LR699119">
    <property type="protein sequence ID" value="VVC75843.1"/>
    <property type="molecule type" value="Genomic_DNA"/>
</dbReference>
<dbReference type="PANTHER" id="PTHR43441:SF2">
    <property type="entry name" value="FAMILY ACETYLTRANSFERASE, PUTATIVE (AFU_ORTHOLOGUE AFUA_7G00850)-RELATED"/>
    <property type="match status" value="1"/>
</dbReference>
<dbReference type="RefSeq" id="WP_148339115.1">
    <property type="nucleotide sequence ID" value="NZ_LR699119.1"/>
</dbReference>
<proteinExistence type="predicted"/>
<dbReference type="PANTHER" id="PTHR43441">
    <property type="entry name" value="RIBOSOMAL-PROTEIN-SERINE ACETYLTRANSFERASE"/>
    <property type="match status" value="1"/>
</dbReference>
<dbReference type="PROSITE" id="PS51186">
    <property type="entry name" value="GNAT"/>
    <property type="match status" value="1"/>
</dbReference>
<dbReference type="InterPro" id="IPR051908">
    <property type="entry name" value="Ribosomal_N-acetyltransferase"/>
</dbReference>
<organism evidence="2 3">
    <name type="scientific">Aquicella siphonis</name>
    <dbReference type="NCBI Taxonomy" id="254247"/>
    <lineage>
        <taxon>Bacteria</taxon>
        <taxon>Pseudomonadati</taxon>
        <taxon>Pseudomonadota</taxon>
        <taxon>Gammaproteobacteria</taxon>
        <taxon>Legionellales</taxon>
        <taxon>Coxiellaceae</taxon>
        <taxon>Aquicella</taxon>
    </lineage>
</organism>
<keyword evidence="2" id="KW-0808">Transferase</keyword>
<gene>
    <name evidence="2" type="primary">ydaF_2</name>
    <name evidence="2" type="ORF">AQUSIP_11400</name>
</gene>
<protein>
    <submittedName>
        <fullName evidence="2">Ribosomal N-acetyltransferase YdaF</fullName>
    </submittedName>
</protein>
<dbReference type="KEGG" id="asip:AQUSIP_11400"/>
<dbReference type="GO" id="GO:0008999">
    <property type="term" value="F:protein-N-terminal-alanine acetyltransferase activity"/>
    <property type="evidence" value="ECO:0007669"/>
    <property type="project" value="TreeGrafter"/>
</dbReference>
<evidence type="ECO:0000313" key="3">
    <source>
        <dbReference type="Proteomes" id="UP000324194"/>
    </source>
</evidence>
<evidence type="ECO:0000313" key="2">
    <source>
        <dbReference type="EMBL" id="VVC75843.1"/>
    </source>
</evidence>
<dbReference type="Gene3D" id="3.40.630.30">
    <property type="match status" value="1"/>
</dbReference>
<dbReference type="InterPro" id="IPR000182">
    <property type="entry name" value="GNAT_dom"/>
</dbReference>
<feature type="domain" description="N-acetyltransferase" evidence="1">
    <location>
        <begin position="7"/>
        <end position="171"/>
    </location>
</feature>
<reference evidence="2 3" key="1">
    <citation type="submission" date="2019-08" db="EMBL/GenBank/DDBJ databases">
        <authorList>
            <person name="Guy L."/>
        </authorList>
    </citation>
    <scope>NUCLEOTIDE SEQUENCE [LARGE SCALE GENOMIC DNA]</scope>
    <source>
        <strain evidence="2 3">SGT-108</strain>
    </source>
</reference>
<dbReference type="GO" id="GO:0005737">
    <property type="term" value="C:cytoplasm"/>
    <property type="evidence" value="ECO:0007669"/>
    <property type="project" value="TreeGrafter"/>
</dbReference>